<dbReference type="OrthoDB" id="237949at2"/>
<comment type="caution">
    <text evidence="1">The sequence shown here is derived from an EMBL/GenBank/DDBJ whole genome shotgun (WGS) entry which is preliminary data.</text>
</comment>
<dbReference type="Gene3D" id="3.20.110.10">
    <property type="entry name" value="Glycoside hydrolase 38, N terminal domain"/>
    <property type="match status" value="1"/>
</dbReference>
<evidence type="ECO:0008006" key="3">
    <source>
        <dbReference type="Google" id="ProtNLM"/>
    </source>
</evidence>
<accession>A0A402BF73</accession>
<organism evidence="1 2">
    <name type="scientific">Dictyobacter alpinus</name>
    <dbReference type="NCBI Taxonomy" id="2014873"/>
    <lineage>
        <taxon>Bacteria</taxon>
        <taxon>Bacillati</taxon>
        <taxon>Chloroflexota</taxon>
        <taxon>Ktedonobacteria</taxon>
        <taxon>Ktedonobacterales</taxon>
        <taxon>Dictyobacteraceae</taxon>
        <taxon>Dictyobacter</taxon>
    </lineage>
</organism>
<keyword evidence="2" id="KW-1185">Reference proteome</keyword>
<dbReference type="InterPro" id="IPR011330">
    <property type="entry name" value="Glyco_hydro/deAcase_b/a-brl"/>
</dbReference>
<evidence type="ECO:0000313" key="2">
    <source>
        <dbReference type="Proteomes" id="UP000287171"/>
    </source>
</evidence>
<dbReference type="Pfam" id="PF16477">
    <property type="entry name" value="DUF5054"/>
    <property type="match status" value="1"/>
</dbReference>
<dbReference type="GO" id="GO:0005975">
    <property type="term" value="P:carbohydrate metabolic process"/>
    <property type="evidence" value="ECO:0007669"/>
    <property type="project" value="InterPro"/>
</dbReference>
<name>A0A402BF73_9CHLR</name>
<dbReference type="EMBL" id="BIFT01000002">
    <property type="protein sequence ID" value="GCE30038.1"/>
    <property type="molecule type" value="Genomic_DNA"/>
</dbReference>
<reference evidence="2" key="1">
    <citation type="submission" date="2018-12" db="EMBL/GenBank/DDBJ databases">
        <title>Tengunoibacter tsumagoiensis gen. nov., sp. nov., Dictyobacter kobayashii sp. nov., D. alpinus sp. nov., and D. joshuensis sp. nov. and description of Dictyobacteraceae fam. nov. within the order Ktedonobacterales isolated from Tengu-no-mugimeshi.</title>
        <authorList>
            <person name="Wang C.M."/>
            <person name="Zheng Y."/>
            <person name="Sakai Y."/>
            <person name="Toyoda A."/>
            <person name="Minakuchi Y."/>
            <person name="Abe K."/>
            <person name="Yokota A."/>
            <person name="Yabe S."/>
        </authorList>
    </citation>
    <scope>NUCLEOTIDE SEQUENCE [LARGE SCALE GENOMIC DNA]</scope>
    <source>
        <strain evidence="2">Uno16</strain>
    </source>
</reference>
<dbReference type="AlphaFoldDB" id="A0A402BF73"/>
<sequence length="671" mass="77004">MKETQGMQRSHVHLLFKTHLDLGFTELAEQVKQRYFHEYFPKALETARVLRVRGGAERFVWTTGSWILYEYLEQASAQERALMERAILEGDIAWHALPMTMHSELLDASLFTFGLHISHLLDQRFGRQTIAGKMSDVPGHTRAMVPLLAQAGIQFLHIGVNPGSTSPDVPPLFVWRDLATASEVVVMYQPGSYGDLATVPDSDTALAFAHTLDNIGPQNSEQVLAAFSNLRKRLPEAEITASTLDAFARAILPLKAHFPVITDEIGDSWIHGVGSDPQKVGHYRALSRLRRQWQMTGQFTEDDERWYPFSNALLQMAEHTWGMDEKTYLADYTHYNPAQLSTMRHVANFQLFASSWTEQRAYVQAALAALGDTDEAQKAGAALAQLEPQTVALEGFQSIEKQDVLLETRYFLLRVSEQGALTWLQEKQTGRIWATPEQPLALFFYELFSQTEYECFFEQYIWNKSETAVWAREDFTKPGIDQVVDSYQRWHPRLISLYRREKQEDTVLLLQMAMPQESWQTYGAPRTVTVELTFLHAEPVIELTLQWFEKQANRLPEALWFSFQPAGTQQGQWSLHKMGHWISPLEVISHGNRTLHAVERGARYTEDGREVLFETLDAPLVAPGTPSLLDFHNRQPQMEQGLHFNLYNNVWGTNFPMWYEDDGLFRFVLRF</sequence>
<protein>
    <recommendedName>
        <fullName evidence="3">Glycoside hydrolase</fullName>
    </recommendedName>
</protein>
<dbReference type="InterPro" id="IPR027291">
    <property type="entry name" value="Glyco_hydro_38_N_sf"/>
</dbReference>
<dbReference type="Proteomes" id="UP000287171">
    <property type="component" value="Unassembled WGS sequence"/>
</dbReference>
<proteinExistence type="predicted"/>
<dbReference type="InterPro" id="IPR032482">
    <property type="entry name" value="DUF5054"/>
</dbReference>
<gene>
    <name evidence="1" type="ORF">KDA_55220</name>
</gene>
<evidence type="ECO:0000313" key="1">
    <source>
        <dbReference type="EMBL" id="GCE30038.1"/>
    </source>
</evidence>
<dbReference type="CDD" id="cd10791">
    <property type="entry name" value="GH38N_AMII_like_1"/>
    <property type="match status" value="1"/>
</dbReference>
<dbReference type="SUPFAM" id="SSF88713">
    <property type="entry name" value="Glycoside hydrolase/deacetylase"/>
    <property type="match status" value="1"/>
</dbReference>